<evidence type="ECO:0000313" key="1">
    <source>
        <dbReference type="EMBL" id="KIM89986.1"/>
    </source>
</evidence>
<dbReference type="PANTHER" id="PTHR38926:SF5">
    <property type="entry name" value="F-BOX AND LEUCINE-RICH REPEAT PROTEIN 6"/>
    <property type="match status" value="1"/>
</dbReference>
<dbReference type="PANTHER" id="PTHR38926">
    <property type="entry name" value="F-BOX DOMAIN CONTAINING PROTEIN, EXPRESSED"/>
    <property type="match status" value="1"/>
</dbReference>
<keyword evidence="2" id="KW-1185">Reference proteome</keyword>
<dbReference type="InParanoid" id="A0A0C3GH81"/>
<accession>A0A0C3GH81</accession>
<dbReference type="HOGENOM" id="CLU_020999_3_0_1"/>
<reference evidence="1 2" key="1">
    <citation type="submission" date="2014-04" db="EMBL/GenBank/DDBJ databases">
        <authorList>
            <consortium name="DOE Joint Genome Institute"/>
            <person name="Kuo A."/>
            <person name="Tarkka M."/>
            <person name="Buscot F."/>
            <person name="Kohler A."/>
            <person name="Nagy L.G."/>
            <person name="Floudas D."/>
            <person name="Copeland A."/>
            <person name="Barry K.W."/>
            <person name="Cichocki N."/>
            <person name="Veneault-Fourrey C."/>
            <person name="LaButti K."/>
            <person name="Lindquist E.A."/>
            <person name="Lipzen A."/>
            <person name="Lundell T."/>
            <person name="Morin E."/>
            <person name="Murat C."/>
            <person name="Sun H."/>
            <person name="Tunlid A."/>
            <person name="Henrissat B."/>
            <person name="Grigoriev I.V."/>
            <person name="Hibbett D.S."/>
            <person name="Martin F."/>
            <person name="Nordberg H.P."/>
            <person name="Cantor M.N."/>
            <person name="Hua S.X."/>
        </authorList>
    </citation>
    <scope>NUCLEOTIDE SEQUENCE [LARGE SCALE GENOMIC DNA]</scope>
    <source>
        <strain evidence="1 2">F 1598</strain>
    </source>
</reference>
<gene>
    <name evidence="1" type="ORF">PILCRDRAFT_812781</name>
</gene>
<name>A0A0C3GH81_PILCF</name>
<dbReference type="STRING" id="765440.A0A0C3GH81"/>
<dbReference type="SUPFAM" id="SSF52047">
    <property type="entry name" value="RNI-like"/>
    <property type="match status" value="1"/>
</dbReference>
<dbReference type="EMBL" id="KN832974">
    <property type="protein sequence ID" value="KIM89986.1"/>
    <property type="molecule type" value="Genomic_DNA"/>
</dbReference>
<dbReference type="OrthoDB" id="3244423at2759"/>
<organism evidence="1 2">
    <name type="scientific">Piloderma croceum (strain F 1598)</name>
    <dbReference type="NCBI Taxonomy" id="765440"/>
    <lineage>
        <taxon>Eukaryota</taxon>
        <taxon>Fungi</taxon>
        <taxon>Dikarya</taxon>
        <taxon>Basidiomycota</taxon>
        <taxon>Agaricomycotina</taxon>
        <taxon>Agaricomycetes</taxon>
        <taxon>Agaricomycetidae</taxon>
        <taxon>Atheliales</taxon>
        <taxon>Atheliaceae</taxon>
        <taxon>Piloderma</taxon>
    </lineage>
</organism>
<dbReference type="InterPro" id="IPR032675">
    <property type="entry name" value="LRR_dom_sf"/>
</dbReference>
<proteinExistence type="predicted"/>
<protein>
    <submittedName>
        <fullName evidence="1">Uncharacterized protein</fullName>
    </submittedName>
</protein>
<dbReference type="Proteomes" id="UP000054166">
    <property type="component" value="Unassembled WGS sequence"/>
</dbReference>
<dbReference type="Gene3D" id="3.80.10.10">
    <property type="entry name" value="Ribonuclease Inhibitor"/>
    <property type="match status" value="1"/>
</dbReference>
<reference evidence="2" key="2">
    <citation type="submission" date="2015-01" db="EMBL/GenBank/DDBJ databases">
        <title>Evolutionary Origins and Diversification of the Mycorrhizal Mutualists.</title>
        <authorList>
            <consortium name="DOE Joint Genome Institute"/>
            <consortium name="Mycorrhizal Genomics Consortium"/>
            <person name="Kohler A."/>
            <person name="Kuo A."/>
            <person name="Nagy L.G."/>
            <person name="Floudas D."/>
            <person name="Copeland A."/>
            <person name="Barry K.W."/>
            <person name="Cichocki N."/>
            <person name="Veneault-Fourrey C."/>
            <person name="LaButti K."/>
            <person name="Lindquist E.A."/>
            <person name="Lipzen A."/>
            <person name="Lundell T."/>
            <person name="Morin E."/>
            <person name="Murat C."/>
            <person name="Riley R."/>
            <person name="Ohm R."/>
            <person name="Sun H."/>
            <person name="Tunlid A."/>
            <person name="Henrissat B."/>
            <person name="Grigoriev I.V."/>
            <person name="Hibbett D.S."/>
            <person name="Martin F."/>
        </authorList>
    </citation>
    <scope>NUCLEOTIDE SEQUENCE [LARGE SCALE GENOMIC DNA]</scope>
    <source>
        <strain evidence="2">F 1598</strain>
    </source>
</reference>
<evidence type="ECO:0000313" key="2">
    <source>
        <dbReference type="Proteomes" id="UP000054166"/>
    </source>
</evidence>
<dbReference type="AlphaFoldDB" id="A0A0C3GH81"/>
<dbReference type="Gene3D" id="1.20.1280.50">
    <property type="match status" value="1"/>
</dbReference>
<sequence length="463" mass="51644">MHTRADLLSQVAALDTAISCAELEYKQAINMLAPVSSVPNELLSMIFQAGYESSSFPFEIIVSQVTRLWRRVAVNTPQLWTRIYVGRVHAGYFMAETYLSRSGALPLDLHIDMYSGHTNMAEIILACKIFHSDASRWRRLKVHLVWWQGLVRLLESLASANVPSLQSLQIYFDYDVSDDTDVIAHSIFTGGAPSLASLKLHGFGLDCCLPPLTMLNTLEIHHPLRGDRISLACLASMLDGLPLLTHLVINGDFIHGWTPDTQINLPSLRSFHLNTYNEIDQIPGLLNAIAAPLLHTLLLESVICDEIDAFAESWCPTLQTPKYPSLRSLALFTTSSHPIQADAWPNIFRVFPSITHFSLSHWEWELFSKSLLEPEEPADIPIWPGLDTVILVTAHDAGAFPPLLRETIPLLIASGYPIRKLQLSQNMITAMADDLTHLGTQVEVTADTLHDKPPFVCWDADDD</sequence>